<name>A0ACD5BDF5_9PSEU</name>
<gene>
    <name evidence="1" type="ORF">LCL61_17935</name>
</gene>
<organism evidence="1 2">
    <name type="scientific">Amycolatopsis coloradensis</name>
    <dbReference type="NCBI Taxonomy" id="76021"/>
    <lineage>
        <taxon>Bacteria</taxon>
        <taxon>Bacillati</taxon>
        <taxon>Actinomycetota</taxon>
        <taxon>Actinomycetes</taxon>
        <taxon>Pseudonocardiales</taxon>
        <taxon>Pseudonocardiaceae</taxon>
        <taxon>Amycolatopsis</taxon>
    </lineage>
</organism>
<dbReference type="EMBL" id="CP150484">
    <property type="protein sequence ID" value="WYW17431.1"/>
    <property type="molecule type" value="Genomic_DNA"/>
</dbReference>
<keyword evidence="2" id="KW-1185">Reference proteome</keyword>
<evidence type="ECO:0000313" key="2">
    <source>
        <dbReference type="Proteomes" id="UP001456344"/>
    </source>
</evidence>
<dbReference type="Proteomes" id="UP001456344">
    <property type="component" value="Chromosome"/>
</dbReference>
<proteinExistence type="predicted"/>
<accession>A0ACD5BDF5</accession>
<evidence type="ECO:0000313" key="1">
    <source>
        <dbReference type="EMBL" id="WYW17431.1"/>
    </source>
</evidence>
<protein>
    <submittedName>
        <fullName evidence="1">DUF6653 family protein</fullName>
    </submittedName>
</protein>
<reference evidence="1" key="1">
    <citation type="submission" date="2023-10" db="EMBL/GenBank/DDBJ databases">
        <title>Whole genome sequencing of actinobacterial strain Amycolatopsis sp. (BCA-696) identifies the underlying plant growth-promoting genes.</title>
        <authorList>
            <person name="Gandham P."/>
            <person name="Vadla N."/>
            <person name="Saji A."/>
            <person name="Srinivas V."/>
            <person name="Ruperao P."/>
            <person name="Selvanayagam S."/>
            <person name="Saxena R.K."/>
            <person name="Rathore A."/>
            <person name="Gopalakrishnan S."/>
            <person name="Thakur V."/>
        </authorList>
    </citation>
    <scope>NUCLEOTIDE SEQUENCE</scope>
    <source>
        <strain evidence="1">BCA-696</strain>
    </source>
</reference>
<sequence length="178" mass="20547">MEITEAVAKTFRMDDEAWRRHANPWSVWTRFAAIPLMLIAVWSRTWIGWWCLVPVAAVVVWLFLNPSAFPPVEPRSWAARGIYGERVWAQDKASVPPDHGRVLRVLVVLGLAGFGLITWGLVMLDFWPTLFGAVVVIMAQLWRIDRFGWLWERAEEQATAKDVSRHPLSAPCPRCRRW</sequence>